<proteinExistence type="predicted"/>
<gene>
    <name evidence="1" type="ORF">ABRZ01_06655</name>
</gene>
<organism evidence="1">
    <name type="scientific">Castellaniella ginsengisoli</name>
    <dbReference type="NCBI Taxonomy" id="546114"/>
    <lineage>
        <taxon>Bacteria</taxon>
        <taxon>Pseudomonadati</taxon>
        <taxon>Pseudomonadota</taxon>
        <taxon>Betaproteobacteria</taxon>
        <taxon>Burkholderiales</taxon>
        <taxon>Alcaligenaceae</taxon>
        <taxon>Castellaniella</taxon>
    </lineage>
</organism>
<dbReference type="AlphaFoldDB" id="A0AB39DGD6"/>
<protein>
    <submittedName>
        <fullName evidence="1">Uncharacterized protein</fullName>
    </submittedName>
</protein>
<reference evidence="1" key="1">
    <citation type="submission" date="2024-05" db="EMBL/GenBank/DDBJ databases">
        <authorList>
            <person name="Luo Y.-C."/>
            <person name="Nicholds J."/>
            <person name="Mortimer T."/>
            <person name="Maboni G."/>
        </authorList>
    </citation>
    <scope>NUCLEOTIDE SEQUENCE</scope>
    <source>
        <strain evidence="1">150964</strain>
    </source>
</reference>
<accession>A0AB39DGD6</accession>
<name>A0AB39DGD6_9BURK</name>
<sequence length="173" mass="18826">MQRVDLQFLLDLRSPLFGCDDTVANRRSRAVPEALPGVLVHGSQDVLGVLLGLVFIEQRHDLPHHLVHGIVAHLLRDRHQLDAVLRQLANVELHLEVIAEKAREAMHHDNIERGGLRRARFDHALELGALVVGGGCAGLDIGFNELVAPLLAIGFALPLLVGNENVMLGLPGS</sequence>
<dbReference type="EMBL" id="CP158256">
    <property type="protein sequence ID" value="XDJ54162.1"/>
    <property type="molecule type" value="Genomic_DNA"/>
</dbReference>
<evidence type="ECO:0000313" key="1">
    <source>
        <dbReference type="EMBL" id="XDJ54162.1"/>
    </source>
</evidence>